<feature type="transmembrane region" description="Helical" evidence="1">
    <location>
        <begin position="123"/>
        <end position="151"/>
    </location>
</feature>
<evidence type="ECO:0000313" key="3">
    <source>
        <dbReference type="Proteomes" id="UP000187283"/>
    </source>
</evidence>
<accession>A0A1R1Y975</accession>
<comment type="caution">
    <text evidence="2">The sequence shown here is derived from an EMBL/GenBank/DDBJ whole genome shotgun (WGS) entry which is preliminary data.</text>
</comment>
<name>A0A1R1Y975_9FUNG</name>
<gene>
    <name evidence="2" type="ORF">AYI70_g2397</name>
</gene>
<reference evidence="2 3" key="1">
    <citation type="submission" date="2017-01" db="EMBL/GenBank/DDBJ databases">
        <authorList>
            <person name="Mah S.A."/>
            <person name="Swanson W.J."/>
            <person name="Moy G.W."/>
            <person name="Vacquier V.D."/>
        </authorList>
    </citation>
    <scope>NUCLEOTIDE SEQUENCE [LARGE SCALE GENOMIC DNA]</scope>
    <source>
        <strain evidence="2 3">GSMNP</strain>
    </source>
</reference>
<keyword evidence="1" id="KW-0472">Membrane</keyword>
<dbReference type="Proteomes" id="UP000187283">
    <property type="component" value="Unassembled WGS sequence"/>
</dbReference>
<protein>
    <submittedName>
        <fullName evidence="2">Uncharacterized protein</fullName>
    </submittedName>
</protein>
<evidence type="ECO:0000256" key="1">
    <source>
        <dbReference type="SAM" id="Phobius"/>
    </source>
</evidence>
<organism evidence="2 3">
    <name type="scientific">Smittium culicis</name>
    <dbReference type="NCBI Taxonomy" id="133412"/>
    <lineage>
        <taxon>Eukaryota</taxon>
        <taxon>Fungi</taxon>
        <taxon>Fungi incertae sedis</taxon>
        <taxon>Zoopagomycota</taxon>
        <taxon>Kickxellomycotina</taxon>
        <taxon>Harpellomycetes</taxon>
        <taxon>Harpellales</taxon>
        <taxon>Legeriomycetaceae</taxon>
        <taxon>Smittium</taxon>
    </lineage>
</organism>
<dbReference type="EMBL" id="LSSN01000581">
    <property type="protein sequence ID" value="OMJ23226.1"/>
    <property type="molecule type" value="Genomic_DNA"/>
</dbReference>
<keyword evidence="1" id="KW-0812">Transmembrane</keyword>
<evidence type="ECO:0000313" key="2">
    <source>
        <dbReference type="EMBL" id="OMJ23226.1"/>
    </source>
</evidence>
<keyword evidence="1" id="KW-1133">Transmembrane helix</keyword>
<sequence>MYVILVAMFATIFKFRITYAATAFTPYRRSKYTTALAASIPTKILILWSFANFTHPFPSNLQFLLATDCAGFPATTTTGLDPIEPFIDSGRVPMPAPPIPAATTSRLLAAASAGTKLASPPPVLLMLLLLLLLVLLITAFALAFSLISLFFSFSTSSRSRSALAARSSACLNSTST</sequence>
<keyword evidence="3" id="KW-1185">Reference proteome</keyword>
<dbReference type="AlphaFoldDB" id="A0A1R1Y975"/>
<proteinExistence type="predicted"/>